<feature type="domain" description="HTH araC/xylS-type" evidence="3">
    <location>
        <begin position="235"/>
        <end position="333"/>
    </location>
</feature>
<dbReference type="InterPro" id="IPR018060">
    <property type="entry name" value="HTH_AraC"/>
</dbReference>
<dbReference type="PANTHER" id="PTHR47893">
    <property type="entry name" value="REGULATORY PROTEIN PCHR"/>
    <property type="match status" value="1"/>
</dbReference>
<protein>
    <submittedName>
        <fullName evidence="4">AraC-like DNA-binding protein</fullName>
    </submittedName>
</protein>
<dbReference type="PANTHER" id="PTHR47893:SF1">
    <property type="entry name" value="REGULATORY PROTEIN PCHR"/>
    <property type="match status" value="1"/>
</dbReference>
<evidence type="ECO:0000313" key="4">
    <source>
        <dbReference type="EMBL" id="TCN43638.1"/>
    </source>
</evidence>
<evidence type="ECO:0000313" key="5">
    <source>
        <dbReference type="Proteomes" id="UP000295351"/>
    </source>
</evidence>
<dbReference type="AlphaFoldDB" id="A0A4R2CQM7"/>
<gene>
    <name evidence="4" type="ORF">EV665_10923</name>
</gene>
<name>A0A4R2CQM7_SHIGR</name>
<keyword evidence="5" id="KW-1185">Reference proteome</keyword>
<reference evidence="4 5" key="1">
    <citation type="submission" date="2019-03" db="EMBL/GenBank/DDBJ databases">
        <title>Genomic Encyclopedia of Type Strains, Phase IV (KMG-IV): sequencing the most valuable type-strain genomes for metagenomic binning, comparative biology and taxonomic classification.</title>
        <authorList>
            <person name="Goeker M."/>
        </authorList>
    </citation>
    <scope>NUCLEOTIDE SEQUENCE [LARGE SCALE GENOMIC DNA]</scope>
    <source>
        <strain evidence="4 5">DSM 18401</strain>
    </source>
</reference>
<dbReference type="GO" id="GO:0043565">
    <property type="term" value="F:sequence-specific DNA binding"/>
    <property type="evidence" value="ECO:0007669"/>
    <property type="project" value="InterPro"/>
</dbReference>
<dbReference type="RefSeq" id="WP_133034817.1">
    <property type="nucleotide sequence ID" value="NZ_BAABEI010000004.1"/>
</dbReference>
<comment type="caution">
    <text evidence="4">The sequence shown here is derived from an EMBL/GenBank/DDBJ whole genome shotgun (WGS) entry which is preliminary data.</text>
</comment>
<dbReference type="SMART" id="SM00342">
    <property type="entry name" value="HTH_ARAC"/>
    <property type="match status" value="1"/>
</dbReference>
<dbReference type="InterPro" id="IPR009057">
    <property type="entry name" value="Homeodomain-like_sf"/>
</dbReference>
<evidence type="ECO:0000256" key="1">
    <source>
        <dbReference type="ARBA" id="ARBA00023015"/>
    </source>
</evidence>
<keyword evidence="4" id="KW-0238">DNA-binding</keyword>
<dbReference type="PROSITE" id="PS01124">
    <property type="entry name" value="HTH_ARAC_FAMILY_2"/>
    <property type="match status" value="1"/>
</dbReference>
<dbReference type="SUPFAM" id="SSF46689">
    <property type="entry name" value="Homeodomain-like"/>
    <property type="match status" value="2"/>
</dbReference>
<evidence type="ECO:0000256" key="2">
    <source>
        <dbReference type="ARBA" id="ARBA00023163"/>
    </source>
</evidence>
<keyword evidence="2" id="KW-0804">Transcription</keyword>
<dbReference type="GO" id="GO:0003700">
    <property type="term" value="F:DNA-binding transcription factor activity"/>
    <property type="evidence" value="ECO:0007669"/>
    <property type="project" value="InterPro"/>
</dbReference>
<dbReference type="InterPro" id="IPR053142">
    <property type="entry name" value="PchR_regulatory_protein"/>
</dbReference>
<dbReference type="Gene3D" id="1.10.10.60">
    <property type="entry name" value="Homeodomain-like"/>
    <property type="match status" value="1"/>
</dbReference>
<sequence length="336" mass="37063">MAAAPGNAGNEGKGGRVRVRDFLRHEGIAFDSPDDRLSPDDTLMKGEFLHRELRRGLVLHVSDAIEERAFTATSLLPEELSCIFFLEGSVDLSIGGRRFAFQADRSAVRGVAIMNACPENFERASRGGQHLRHLVVSATPEWLHRDALEAVADTTGGARLLRDHLSEHRWTLTPRMMELVRQIFSPSPLIPELRDLYLEGRAVELVAETMAAVLQADRRGAGGTLLSRQDAICLSRARDFIAARATEALSVETIAREAGISASGLQRLFRVAENRSVFDYVRNIRLERAFAALDQENVTVQEASAIAGYTSAANFATAFRRRFGIVPTALRKADPR</sequence>
<dbReference type="Proteomes" id="UP000295351">
    <property type="component" value="Unassembled WGS sequence"/>
</dbReference>
<dbReference type="Pfam" id="PF12833">
    <property type="entry name" value="HTH_18"/>
    <property type="match status" value="1"/>
</dbReference>
<evidence type="ECO:0000259" key="3">
    <source>
        <dbReference type="PROSITE" id="PS01124"/>
    </source>
</evidence>
<dbReference type="EMBL" id="SLVX01000009">
    <property type="protein sequence ID" value="TCN43638.1"/>
    <property type="molecule type" value="Genomic_DNA"/>
</dbReference>
<organism evidence="4 5">
    <name type="scientific">Shinella granuli</name>
    <dbReference type="NCBI Taxonomy" id="323621"/>
    <lineage>
        <taxon>Bacteria</taxon>
        <taxon>Pseudomonadati</taxon>
        <taxon>Pseudomonadota</taxon>
        <taxon>Alphaproteobacteria</taxon>
        <taxon>Hyphomicrobiales</taxon>
        <taxon>Rhizobiaceae</taxon>
        <taxon>Shinella</taxon>
    </lineage>
</organism>
<proteinExistence type="predicted"/>
<accession>A0A4R2CQM7</accession>
<keyword evidence="1" id="KW-0805">Transcription regulation</keyword>